<dbReference type="PANTHER" id="PTHR43591">
    <property type="entry name" value="METHYLTRANSFERASE"/>
    <property type="match status" value="1"/>
</dbReference>
<dbReference type="PANTHER" id="PTHR43591:SF24">
    <property type="entry name" value="2-METHOXY-6-POLYPRENYL-1,4-BENZOQUINOL METHYLASE, MITOCHONDRIAL"/>
    <property type="match status" value="1"/>
</dbReference>
<feature type="compositionally biased region" description="Low complexity" evidence="1">
    <location>
        <begin position="50"/>
        <end position="59"/>
    </location>
</feature>
<protein>
    <recommendedName>
        <fullName evidence="4">S-adenosyl-L-methionine-dependent methyltransferase</fullName>
    </recommendedName>
</protein>
<keyword evidence="3" id="KW-1185">Reference proteome</keyword>
<comment type="caution">
    <text evidence="2">The sequence shown here is derived from an EMBL/GenBank/DDBJ whole genome shotgun (WGS) entry which is preliminary data.</text>
</comment>
<dbReference type="SUPFAM" id="SSF53335">
    <property type="entry name" value="S-adenosyl-L-methionine-dependent methyltransferases"/>
    <property type="match status" value="1"/>
</dbReference>
<dbReference type="Gene3D" id="3.40.50.150">
    <property type="entry name" value="Vaccinia Virus protein VP39"/>
    <property type="match status" value="1"/>
</dbReference>
<dbReference type="EMBL" id="JAWWNJ010000001">
    <property type="protein sequence ID" value="KAK7063872.1"/>
    <property type="molecule type" value="Genomic_DNA"/>
</dbReference>
<dbReference type="CDD" id="cd02440">
    <property type="entry name" value="AdoMet_MTases"/>
    <property type="match status" value="1"/>
</dbReference>
<organism evidence="2 3">
    <name type="scientific">Favolaschia claudopus</name>
    <dbReference type="NCBI Taxonomy" id="2862362"/>
    <lineage>
        <taxon>Eukaryota</taxon>
        <taxon>Fungi</taxon>
        <taxon>Dikarya</taxon>
        <taxon>Basidiomycota</taxon>
        <taxon>Agaricomycotina</taxon>
        <taxon>Agaricomycetes</taxon>
        <taxon>Agaricomycetidae</taxon>
        <taxon>Agaricales</taxon>
        <taxon>Marasmiineae</taxon>
        <taxon>Mycenaceae</taxon>
        <taxon>Favolaschia</taxon>
    </lineage>
</organism>
<reference evidence="2 3" key="1">
    <citation type="journal article" date="2024" name="J Genomics">
        <title>Draft genome sequencing and assembly of Favolaschia claudopus CIRM-BRFM 2984 isolated from oak limbs.</title>
        <authorList>
            <person name="Navarro D."/>
            <person name="Drula E."/>
            <person name="Chaduli D."/>
            <person name="Cazenave R."/>
            <person name="Ahrendt S."/>
            <person name="Wang J."/>
            <person name="Lipzen A."/>
            <person name="Daum C."/>
            <person name="Barry K."/>
            <person name="Grigoriev I.V."/>
            <person name="Favel A."/>
            <person name="Rosso M.N."/>
            <person name="Martin F."/>
        </authorList>
    </citation>
    <scope>NUCLEOTIDE SEQUENCE [LARGE SCALE GENOMIC DNA]</scope>
    <source>
        <strain evidence="2 3">CIRM-BRFM 2984</strain>
    </source>
</reference>
<dbReference type="GO" id="GO:0008168">
    <property type="term" value="F:methyltransferase activity"/>
    <property type="evidence" value="ECO:0007669"/>
    <property type="project" value="TreeGrafter"/>
</dbReference>
<dbReference type="AlphaFoldDB" id="A0AAW0EDY2"/>
<gene>
    <name evidence="2" type="ORF">R3P38DRAFT_3382612</name>
</gene>
<feature type="region of interest" description="Disordered" evidence="1">
    <location>
        <begin position="14"/>
        <end position="59"/>
    </location>
</feature>
<proteinExistence type="predicted"/>
<evidence type="ECO:0000313" key="2">
    <source>
        <dbReference type="EMBL" id="KAK7063872.1"/>
    </source>
</evidence>
<accession>A0AAW0EDY2</accession>
<evidence type="ECO:0000313" key="3">
    <source>
        <dbReference type="Proteomes" id="UP001362999"/>
    </source>
</evidence>
<dbReference type="Proteomes" id="UP001362999">
    <property type="component" value="Unassembled WGS sequence"/>
</dbReference>
<dbReference type="Pfam" id="PF13489">
    <property type="entry name" value="Methyltransf_23"/>
    <property type="match status" value="1"/>
</dbReference>
<name>A0AAW0EDY2_9AGAR</name>
<evidence type="ECO:0008006" key="4">
    <source>
        <dbReference type="Google" id="ProtNLM"/>
    </source>
</evidence>
<dbReference type="InterPro" id="IPR029063">
    <property type="entry name" value="SAM-dependent_MTases_sf"/>
</dbReference>
<sequence>MAAVRSLQRQSMAYNYPAAVDRDSDDESNASLPPFSEAGSSRDSRTTVDVSMRSPSPVPSVMSMTSLQGHIYRQEYGRNLNNYSEVYRLPADDEELDRLNHQHLMFIDIMGKYPTCLPDVMRDDVPGETKSVLDLGCGSGAWIMELAREFPNSLAVAVDLVPMQSLSMPDNCRSEVDDINLGLEHFYGDFNVVHARLVSSGIKDYPRLIDQIAHCLRPAGLLDIMEFDFHVYDHMPDGNHRRCDLETSTIAEPWVARWMIFANVAARNAGGDPDAATHLRQWITSHPAFEEVVYQDYWVPVSPHPSFNEFQRRVGSQMRDDILSFLKSGRPLLLGSGVPEAIVDELQLNAEAELRTAARAQYIRCQSVYCRKKVP</sequence>
<evidence type="ECO:0000256" key="1">
    <source>
        <dbReference type="SAM" id="MobiDB-lite"/>
    </source>
</evidence>